<accession>A0A6C0H4S8</accession>
<proteinExistence type="predicted"/>
<dbReference type="EMBL" id="MN739535">
    <property type="protein sequence ID" value="QHT11580.1"/>
    <property type="molecule type" value="Genomic_DNA"/>
</dbReference>
<reference evidence="2" key="1">
    <citation type="journal article" date="2020" name="Nature">
        <title>Giant virus diversity and host interactions through global metagenomics.</title>
        <authorList>
            <person name="Schulz F."/>
            <person name="Roux S."/>
            <person name="Paez-Espino D."/>
            <person name="Jungbluth S."/>
            <person name="Walsh D.A."/>
            <person name="Denef V.J."/>
            <person name="McMahon K.D."/>
            <person name="Konstantinidis K.T."/>
            <person name="Eloe-Fadrosh E.A."/>
            <person name="Kyrpides N.C."/>
            <person name="Woyke T."/>
        </authorList>
    </citation>
    <scope>NUCLEOTIDE SEQUENCE</scope>
    <source>
        <strain evidence="1">GVMAG-M-3300023174-116</strain>
        <strain evidence="2">GVMAG-M-3300023179-63</strain>
    </source>
</reference>
<organism evidence="2">
    <name type="scientific">viral metagenome</name>
    <dbReference type="NCBI Taxonomy" id="1070528"/>
    <lineage>
        <taxon>unclassified sequences</taxon>
        <taxon>metagenomes</taxon>
        <taxon>organismal metagenomes</taxon>
    </lineage>
</organism>
<name>A0A6C0H4S8_9ZZZZ</name>
<evidence type="ECO:0000313" key="2">
    <source>
        <dbReference type="EMBL" id="QHT75417.1"/>
    </source>
</evidence>
<evidence type="ECO:0000313" key="1">
    <source>
        <dbReference type="EMBL" id="QHT11580.1"/>
    </source>
</evidence>
<dbReference type="AlphaFoldDB" id="A0A6C0H4S8"/>
<protein>
    <submittedName>
        <fullName evidence="2">Uncharacterized protein</fullName>
    </submittedName>
</protein>
<sequence length="362" mass="43197">MIIYDISFIASYYKSIEHEKLDSAIIDLLNSVLEHVNNDILLNTFELDNDNKFKKKNKFKKYDANSINSNSAYNSLNKDNFILSRTSKNTYVNTKKKCVEDKSKLETIKSNIKIILNKLSPANYSKLEIEFLNIYNDLIEQDNSEENIIIDNYIIQHICYNNLSYSTIYVNLLFALLINYYVKNRNFENIYIYNLLKEKYDELLKLEHIIKNNIDVDEYTINKNNDKYKCFIIFIINFNKKIVNFQFQLEAGLEAGKNDYVKQLFINCNVIEEFVSYFNTFFITNLKIEKNNSYCEIILEFLMLIYNELFKDPTLMKKIDHCLHLYNTIKTLVSNECKYPNFTNKIKFKLMDIEDKYKKYIL</sequence>
<dbReference type="EMBL" id="MN739871">
    <property type="protein sequence ID" value="QHT75417.1"/>
    <property type="molecule type" value="Genomic_DNA"/>
</dbReference>